<proteinExistence type="predicted"/>
<dbReference type="AlphaFoldDB" id="X1BGS1"/>
<keyword evidence="1" id="KW-0472">Membrane</keyword>
<feature type="transmembrane region" description="Helical" evidence="1">
    <location>
        <begin position="71"/>
        <end position="102"/>
    </location>
</feature>
<feature type="transmembrane region" description="Helical" evidence="1">
    <location>
        <begin position="38"/>
        <end position="59"/>
    </location>
</feature>
<protein>
    <recommendedName>
        <fullName evidence="3">DUF996 domain-containing protein</fullName>
    </recommendedName>
</protein>
<gene>
    <name evidence="2" type="ORF">S01H4_48904</name>
</gene>
<organism evidence="2">
    <name type="scientific">marine sediment metagenome</name>
    <dbReference type="NCBI Taxonomy" id="412755"/>
    <lineage>
        <taxon>unclassified sequences</taxon>
        <taxon>metagenomes</taxon>
        <taxon>ecological metagenomes</taxon>
    </lineage>
</organism>
<comment type="caution">
    <text evidence="2">The sequence shown here is derived from an EMBL/GenBank/DDBJ whole genome shotgun (WGS) entry which is preliminary data.</text>
</comment>
<reference evidence="2" key="1">
    <citation type="journal article" date="2014" name="Front. Microbiol.">
        <title>High frequency of phylogenetically diverse reductive dehalogenase-homologous genes in deep subseafloor sedimentary metagenomes.</title>
        <authorList>
            <person name="Kawai M."/>
            <person name="Futagami T."/>
            <person name="Toyoda A."/>
            <person name="Takaki Y."/>
            <person name="Nishi S."/>
            <person name="Hori S."/>
            <person name="Arai W."/>
            <person name="Tsubouchi T."/>
            <person name="Morono Y."/>
            <person name="Uchiyama I."/>
            <person name="Ito T."/>
            <person name="Fujiyama A."/>
            <person name="Inagaki F."/>
            <person name="Takami H."/>
        </authorList>
    </citation>
    <scope>NUCLEOTIDE SEQUENCE</scope>
    <source>
        <strain evidence="2">Expedition CK06-06</strain>
    </source>
</reference>
<evidence type="ECO:0008006" key="3">
    <source>
        <dbReference type="Google" id="ProtNLM"/>
    </source>
</evidence>
<name>X1BGS1_9ZZZZ</name>
<dbReference type="EMBL" id="BART01027606">
    <property type="protein sequence ID" value="GAG95114.1"/>
    <property type="molecule type" value="Genomic_DNA"/>
</dbReference>
<evidence type="ECO:0000256" key="1">
    <source>
        <dbReference type="SAM" id="Phobius"/>
    </source>
</evidence>
<feature type="transmembrane region" description="Helical" evidence="1">
    <location>
        <begin position="12"/>
        <end position="32"/>
    </location>
</feature>
<keyword evidence="1" id="KW-0812">Transmembrane</keyword>
<feature type="non-terminal residue" evidence="2">
    <location>
        <position position="108"/>
    </location>
</feature>
<keyword evidence="1" id="KW-1133">Transmembrane helix</keyword>
<evidence type="ECO:0000313" key="2">
    <source>
        <dbReference type="EMBL" id="GAG95114.1"/>
    </source>
</evidence>
<accession>X1BGS1</accession>
<sequence length="108" mass="11950">MQSIKGKKEGLLRVLGMVLILISVLASIIFDFFLLDLIAYVLTIIVLIPWFLLIVVLKLEKDFFVDNMSKLFIGLGIYSAIIIIIGSIIGLSATLLFIVAIISNILII</sequence>